<feature type="region of interest" description="Disordered" evidence="1">
    <location>
        <begin position="392"/>
        <end position="418"/>
    </location>
</feature>
<accession>A0A165F0M8</accession>
<dbReference type="CDD" id="cd09917">
    <property type="entry name" value="F-box_SF"/>
    <property type="match status" value="1"/>
</dbReference>
<dbReference type="OrthoDB" id="2322499at2759"/>
<dbReference type="EMBL" id="KV426107">
    <property type="protein sequence ID" value="KZV88101.1"/>
    <property type="molecule type" value="Genomic_DNA"/>
</dbReference>
<dbReference type="Proteomes" id="UP000077266">
    <property type="component" value="Unassembled WGS sequence"/>
</dbReference>
<dbReference type="InterPro" id="IPR036047">
    <property type="entry name" value="F-box-like_dom_sf"/>
</dbReference>
<evidence type="ECO:0000259" key="2">
    <source>
        <dbReference type="PROSITE" id="PS50181"/>
    </source>
</evidence>
<proteinExistence type="predicted"/>
<sequence>MAKRKTTKKAAVRARSVSEESEPAPTGPTRSRLPVPSDVVLEICAFLHPRDVLYLSRVCKAQRADLTTRNAAWAWTQAFRNVELPDRPPNISGHYYAALMFEAICDICYGRCKMLKDTYWDFPKRVCIKCSRKHFVPIPDSIHVLSKAQIAQVVPTSQKPGASHRKTLDSALRKVEQEIEVLVDDPTKLAVYIQNTTARSSAVEAHAREVKEWNEKEVMTRQQSDAVEARRTEICDRLEREGWSRQLARTRKYIIEHPLVAQPKILFDDDWASIKPQLIAAATAWFDATLRKKMTKLRKIQRYRRWLMAARVVEDLGEKASGGGVWPDDNDLRRMPELQPILNGGVTNASAGNDVPVEFEDASEGEPDSLSDATSLASGHSVNDSFLARRATESDPSIGSCENLDDEPTEATAPRRHHAHSGYGYDDCAWCEAQRQVVTEAIVDRVPAAILAWRQRISEELFERIPEEVIDDVASESADDKVQFLSRATTVFRCEGQHDVDQSWLCCVGDYDRAKGSSFTFYPDALKHRPVLIVPDRYEHLEEGISTYGVIDCHGELRQAWSPENLEFDEDAHELVTHLVKSAGLEPATATRTDMEREDARFVCRHCANDDAKTFIHSWWSCVEAAIPTLSSNSPYAHPSSYRGGHDPEWVRVADAAEASVRALAPRVPGEGEPRAVTFSELNIPVHELLRAT</sequence>
<evidence type="ECO:0000256" key="1">
    <source>
        <dbReference type="SAM" id="MobiDB-lite"/>
    </source>
</evidence>
<protein>
    <recommendedName>
        <fullName evidence="2">F-box domain-containing protein</fullName>
    </recommendedName>
</protein>
<dbReference type="SUPFAM" id="SSF81383">
    <property type="entry name" value="F-box domain"/>
    <property type="match status" value="1"/>
</dbReference>
<feature type="region of interest" description="Disordered" evidence="1">
    <location>
        <begin position="358"/>
        <end position="378"/>
    </location>
</feature>
<dbReference type="PROSITE" id="PS50181">
    <property type="entry name" value="FBOX"/>
    <property type="match status" value="1"/>
</dbReference>
<evidence type="ECO:0000313" key="4">
    <source>
        <dbReference type="Proteomes" id="UP000077266"/>
    </source>
</evidence>
<gene>
    <name evidence="3" type="ORF">EXIGLDRAFT_839448</name>
</gene>
<reference evidence="3 4" key="1">
    <citation type="journal article" date="2016" name="Mol. Biol. Evol.">
        <title>Comparative Genomics of Early-Diverging Mushroom-Forming Fungi Provides Insights into the Origins of Lignocellulose Decay Capabilities.</title>
        <authorList>
            <person name="Nagy L.G."/>
            <person name="Riley R."/>
            <person name="Tritt A."/>
            <person name="Adam C."/>
            <person name="Daum C."/>
            <person name="Floudas D."/>
            <person name="Sun H."/>
            <person name="Yadav J.S."/>
            <person name="Pangilinan J."/>
            <person name="Larsson K.H."/>
            <person name="Matsuura K."/>
            <person name="Barry K."/>
            <person name="Labutti K."/>
            <person name="Kuo R."/>
            <person name="Ohm R.A."/>
            <person name="Bhattacharya S.S."/>
            <person name="Shirouzu T."/>
            <person name="Yoshinaga Y."/>
            <person name="Martin F.M."/>
            <person name="Grigoriev I.V."/>
            <person name="Hibbett D.S."/>
        </authorList>
    </citation>
    <scope>NUCLEOTIDE SEQUENCE [LARGE SCALE GENOMIC DNA]</scope>
    <source>
        <strain evidence="3 4">HHB12029</strain>
    </source>
</reference>
<dbReference type="AlphaFoldDB" id="A0A165F0M8"/>
<name>A0A165F0M8_EXIGL</name>
<keyword evidence="4" id="KW-1185">Reference proteome</keyword>
<organism evidence="3 4">
    <name type="scientific">Exidia glandulosa HHB12029</name>
    <dbReference type="NCBI Taxonomy" id="1314781"/>
    <lineage>
        <taxon>Eukaryota</taxon>
        <taxon>Fungi</taxon>
        <taxon>Dikarya</taxon>
        <taxon>Basidiomycota</taxon>
        <taxon>Agaricomycotina</taxon>
        <taxon>Agaricomycetes</taxon>
        <taxon>Auriculariales</taxon>
        <taxon>Exidiaceae</taxon>
        <taxon>Exidia</taxon>
    </lineage>
</organism>
<dbReference type="InterPro" id="IPR001810">
    <property type="entry name" value="F-box_dom"/>
</dbReference>
<evidence type="ECO:0000313" key="3">
    <source>
        <dbReference type="EMBL" id="KZV88101.1"/>
    </source>
</evidence>
<feature type="domain" description="F-box" evidence="2">
    <location>
        <begin position="29"/>
        <end position="76"/>
    </location>
</feature>
<dbReference type="InParanoid" id="A0A165F0M8"/>
<feature type="compositionally biased region" description="Acidic residues" evidence="1">
    <location>
        <begin position="358"/>
        <end position="369"/>
    </location>
</feature>
<feature type="compositionally biased region" description="Basic residues" evidence="1">
    <location>
        <begin position="1"/>
        <end position="12"/>
    </location>
</feature>
<feature type="region of interest" description="Disordered" evidence="1">
    <location>
        <begin position="1"/>
        <end position="32"/>
    </location>
</feature>